<keyword evidence="8" id="KW-1185">Reference proteome</keyword>
<dbReference type="InterPro" id="IPR052113">
    <property type="entry name" value="FYVE-type_Zinc_Finger"/>
</dbReference>
<keyword evidence="1" id="KW-0479">Metal-binding</keyword>
<name>A0A9P6QGS7_9FUNG</name>
<organism evidence="7 8">
    <name type="scientific">Mortierella polycephala</name>
    <dbReference type="NCBI Taxonomy" id="41804"/>
    <lineage>
        <taxon>Eukaryota</taxon>
        <taxon>Fungi</taxon>
        <taxon>Fungi incertae sedis</taxon>
        <taxon>Mucoromycota</taxon>
        <taxon>Mortierellomycotina</taxon>
        <taxon>Mortierellomycetes</taxon>
        <taxon>Mortierellales</taxon>
        <taxon>Mortierellaceae</taxon>
        <taxon>Mortierella</taxon>
    </lineage>
</organism>
<evidence type="ECO:0000256" key="3">
    <source>
        <dbReference type="ARBA" id="ARBA00022833"/>
    </source>
</evidence>
<dbReference type="InterPro" id="IPR011993">
    <property type="entry name" value="PH-like_dom_sf"/>
</dbReference>
<dbReference type="OrthoDB" id="10057496at2759"/>
<feature type="region of interest" description="Disordered" evidence="5">
    <location>
        <begin position="140"/>
        <end position="199"/>
    </location>
</feature>
<dbReference type="SUPFAM" id="SSF57903">
    <property type="entry name" value="FYVE/PHD zinc finger"/>
    <property type="match status" value="1"/>
</dbReference>
<keyword evidence="2 4" id="KW-0863">Zinc-finger</keyword>
<feature type="region of interest" description="Disordered" evidence="5">
    <location>
        <begin position="1"/>
        <end position="35"/>
    </location>
</feature>
<evidence type="ECO:0000256" key="4">
    <source>
        <dbReference type="PROSITE-ProRule" id="PRU00091"/>
    </source>
</evidence>
<dbReference type="Gene3D" id="3.30.40.10">
    <property type="entry name" value="Zinc/RING finger domain, C3HC4 (zinc finger)"/>
    <property type="match status" value="1"/>
</dbReference>
<protein>
    <submittedName>
        <fullName evidence="7">Pleckstrin y domain-containing F member 2</fullName>
    </submittedName>
</protein>
<feature type="region of interest" description="Disordered" evidence="5">
    <location>
        <begin position="783"/>
        <end position="802"/>
    </location>
</feature>
<feature type="region of interest" description="Disordered" evidence="5">
    <location>
        <begin position="76"/>
        <end position="102"/>
    </location>
</feature>
<dbReference type="Pfam" id="PF01363">
    <property type="entry name" value="FYVE"/>
    <property type="match status" value="1"/>
</dbReference>
<feature type="region of interest" description="Disordered" evidence="5">
    <location>
        <begin position="362"/>
        <end position="409"/>
    </location>
</feature>
<dbReference type="InterPro" id="IPR000306">
    <property type="entry name" value="Znf_FYVE"/>
</dbReference>
<dbReference type="InterPro" id="IPR013083">
    <property type="entry name" value="Znf_RING/FYVE/PHD"/>
</dbReference>
<dbReference type="GO" id="GO:0008270">
    <property type="term" value="F:zinc ion binding"/>
    <property type="evidence" value="ECO:0007669"/>
    <property type="project" value="UniProtKB-KW"/>
</dbReference>
<feature type="compositionally biased region" description="Low complexity" evidence="5">
    <location>
        <begin position="889"/>
        <end position="900"/>
    </location>
</feature>
<dbReference type="Gene3D" id="2.30.29.30">
    <property type="entry name" value="Pleckstrin-homology domain (PH domain)/Phosphotyrosine-binding domain (PTB)"/>
    <property type="match status" value="1"/>
</dbReference>
<evidence type="ECO:0000259" key="6">
    <source>
        <dbReference type="PROSITE" id="PS50178"/>
    </source>
</evidence>
<feature type="compositionally biased region" description="Low complexity" evidence="5">
    <location>
        <begin position="849"/>
        <end position="882"/>
    </location>
</feature>
<feature type="compositionally biased region" description="Basic and acidic residues" evidence="5">
    <location>
        <begin position="834"/>
        <end position="844"/>
    </location>
</feature>
<accession>A0A9P6QGS7</accession>
<feature type="compositionally biased region" description="Low complexity" evidence="5">
    <location>
        <begin position="372"/>
        <end position="409"/>
    </location>
</feature>
<feature type="domain" description="FYVE-type" evidence="6">
    <location>
        <begin position="917"/>
        <end position="992"/>
    </location>
</feature>
<reference evidence="7" key="1">
    <citation type="journal article" date="2020" name="Fungal Divers.">
        <title>Resolving the Mortierellaceae phylogeny through synthesis of multi-gene phylogenetics and phylogenomics.</title>
        <authorList>
            <person name="Vandepol N."/>
            <person name="Liber J."/>
            <person name="Desiro A."/>
            <person name="Na H."/>
            <person name="Kennedy M."/>
            <person name="Barry K."/>
            <person name="Grigoriev I.V."/>
            <person name="Miller A.N."/>
            <person name="O'Donnell K."/>
            <person name="Stajich J.E."/>
            <person name="Bonito G."/>
        </authorList>
    </citation>
    <scope>NUCLEOTIDE SEQUENCE</scope>
    <source>
        <strain evidence="7">KOD948</strain>
    </source>
</reference>
<feature type="compositionally biased region" description="Polar residues" evidence="5">
    <location>
        <begin position="157"/>
        <end position="181"/>
    </location>
</feature>
<evidence type="ECO:0000256" key="5">
    <source>
        <dbReference type="SAM" id="MobiDB-lite"/>
    </source>
</evidence>
<dbReference type="PANTHER" id="PTHR39490:SF13">
    <property type="entry name" value="FYVE-TYPE DOMAIN-CONTAINING PROTEIN"/>
    <property type="match status" value="1"/>
</dbReference>
<feature type="compositionally biased region" description="Low complexity" evidence="5">
    <location>
        <begin position="11"/>
        <end position="26"/>
    </location>
</feature>
<feature type="region of interest" description="Disordered" evidence="5">
    <location>
        <begin position="285"/>
        <end position="306"/>
    </location>
</feature>
<proteinExistence type="predicted"/>
<feature type="compositionally biased region" description="Acidic residues" evidence="5">
    <location>
        <begin position="1098"/>
        <end position="1109"/>
    </location>
</feature>
<dbReference type="InterPro" id="IPR017455">
    <property type="entry name" value="Znf_FYVE-rel"/>
</dbReference>
<gene>
    <name evidence="7" type="primary">PLEKHF2</name>
    <name evidence="7" type="ORF">BG011_002705</name>
</gene>
<dbReference type="SMART" id="SM00064">
    <property type="entry name" value="FYVE"/>
    <property type="match status" value="1"/>
</dbReference>
<dbReference type="EMBL" id="JAAAJA010000019">
    <property type="protein sequence ID" value="KAG0266297.1"/>
    <property type="molecule type" value="Genomic_DNA"/>
</dbReference>
<dbReference type="PROSITE" id="PS50178">
    <property type="entry name" value="ZF_FYVE"/>
    <property type="match status" value="1"/>
</dbReference>
<feature type="compositionally biased region" description="Polar residues" evidence="5">
    <location>
        <begin position="785"/>
        <end position="802"/>
    </location>
</feature>
<dbReference type="InterPro" id="IPR011011">
    <property type="entry name" value="Znf_FYVE_PHD"/>
</dbReference>
<evidence type="ECO:0000256" key="1">
    <source>
        <dbReference type="ARBA" id="ARBA00022723"/>
    </source>
</evidence>
<evidence type="ECO:0000313" key="8">
    <source>
        <dbReference type="Proteomes" id="UP000726737"/>
    </source>
</evidence>
<dbReference type="PANTHER" id="PTHR39490">
    <property type="entry name" value="ARRESTIN DOMAIN-CONTAINING PROTEIN D"/>
    <property type="match status" value="1"/>
</dbReference>
<evidence type="ECO:0000313" key="7">
    <source>
        <dbReference type="EMBL" id="KAG0266297.1"/>
    </source>
</evidence>
<evidence type="ECO:0000256" key="2">
    <source>
        <dbReference type="ARBA" id="ARBA00022771"/>
    </source>
</evidence>
<feature type="compositionally biased region" description="Polar residues" evidence="5">
    <location>
        <begin position="297"/>
        <end position="306"/>
    </location>
</feature>
<comment type="caution">
    <text evidence="7">The sequence shown here is derived from an EMBL/GenBank/DDBJ whole genome shotgun (WGS) entry which is preliminary data.</text>
</comment>
<dbReference type="AlphaFoldDB" id="A0A9P6QGS7"/>
<feature type="region of interest" description="Disordered" evidence="5">
    <location>
        <begin position="1092"/>
        <end position="1154"/>
    </location>
</feature>
<feature type="compositionally biased region" description="Low complexity" evidence="5">
    <location>
        <begin position="144"/>
        <end position="156"/>
    </location>
</feature>
<sequence length="1266" mass="135109">MIRQERDKPLSNDNTTNTTESSNSSTKGKVMGKNLFAEPGVISHAVTEGPHGAGSGANKTMIPSRLMTTAKKATISTTTATVSAPPSSNPTSPISLTASSPTTAQASNVLISPTLIATTTRSEKNDTVSASTAAITTLHKKDSGTSMASSATADTSKGSNVNRSPMNPTPIGSTPTTSRKASQPDAAAKSTLSPAGRVLTRPLSTSKLSSAPLTAPHILPNQQHYTRFNLAALGQLSPSASTANMTMSRSDSLAFLNSNGSTYNPYFGTVSGSSASRSHISSAITDPVGPKSGGGTHSDSVILPSNSRTMCGSDAISLLDLEDSHDDLVMIDSNGNSSGSGVIGAATVGATIASASAIVSNNQPRHHHHHPAGLTLATSSTSSTSNSAGSHHPGNAPASSNLSQRSSLPSLNSAMQRAAMIAAIQQNGGAKILTGQRVGRRQDRPSRGIRFGEFHRICEIEYGFDQGMPLIANGRTLIHSSCVLRIENDRKREEMLYLFSDVLVTGTKKETRPPVLAQDLAKENILATEKKQQQQVNVQDTESAEIEIENKSSTLDTRTVAADPGAEAENGAPAQETVLNNPYAGHLENQKISRLIQVQADVVEGDERPVLMITAPQLSSLLLFGSIAARDSFLTLLNETIVAHKHHLLFQSKYLADLKKFKRHSAFSFDTSFLKTWGIPGGLTLGSIKPVGNGQSSSHGTIGPGTFTASPLTSPGGNAFDPYQHQQHLNRPQSMAGSFFNFALHGGSFPSFSDHSKDNSYATLRGANAANALQYHQLQQQLQNRLSMSSTTSGRPGVDRTSSGSAFDAFWFIKGGEAVKHRKNVAESTSTMNQEDKEKQVHEDECPDSGSATSSLHSSSSASNLTALGNTSNNNNTQTNNQHGVSRHSSPSFSTLPASSGHNSIGTLRKGAGWVRDEDATVCMVCCSTKFNVLVRKHHCRLCGRVICWKCCQMKDAVLMNDAAGSSEPGVVSSQEVRKPIRVCLDCIEQDALLAVNQYHTPPPQSSSFPLQGVLGKLISSTTSSPQLVTSVTNATGSTFTRSQGKHAQISFQQHSDNAFSTGSTSFYPHQMNYTRNGRSYPHHHRASLYRIDVERVGEEDEEEDEEDEDRQHEKKGQQGGQDDEPSNGPISDAVQENPGPESQRLDAPSSPLTNILKSNRASLRLEDLDPIDINEDEVNSQILTLESEVESLFIQNSPLLFASNGNSTSGSAGKTRVLRRIPKDLFQSGELAVNDGDEAEEEGGEEKTMEELLAQQDEQFKHLLT</sequence>
<feature type="region of interest" description="Disordered" evidence="5">
    <location>
        <begin position="823"/>
        <end position="901"/>
    </location>
</feature>
<dbReference type="Proteomes" id="UP000726737">
    <property type="component" value="Unassembled WGS sequence"/>
</dbReference>
<feature type="compositionally biased region" description="Basic and acidic residues" evidence="5">
    <location>
        <begin position="1"/>
        <end position="10"/>
    </location>
</feature>
<feature type="compositionally biased region" description="Low complexity" evidence="5">
    <location>
        <begin position="76"/>
        <end position="97"/>
    </location>
</feature>
<keyword evidence="3" id="KW-0862">Zinc</keyword>